<keyword evidence="2" id="KW-1185">Reference proteome</keyword>
<dbReference type="RefSeq" id="WP_315726095.1">
    <property type="nucleotide sequence ID" value="NZ_JAVUPU010000004.1"/>
</dbReference>
<accession>A0ABU3Q7D8</accession>
<name>A0ABU3Q7D8_9SPHN</name>
<comment type="caution">
    <text evidence="1">The sequence shown here is derived from an EMBL/GenBank/DDBJ whole genome shotgun (WGS) entry which is preliminary data.</text>
</comment>
<sequence>MQDLVRGGPGRSSAELIWGLDFTGGDISEIERLALPGEDAGLFR</sequence>
<dbReference type="Proteomes" id="UP001259572">
    <property type="component" value="Unassembled WGS sequence"/>
</dbReference>
<gene>
    <name evidence="1" type="ORF">RQX22_10140</name>
</gene>
<dbReference type="EMBL" id="JAVUPU010000004">
    <property type="protein sequence ID" value="MDT9599309.1"/>
    <property type="molecule type" value="Genomic_DNA"/>
</dbReference>
<evidence type="ECO:0000313" key="1">
    <source>
        <dbReference type="EMBL" id="MDT9599309.1"/>
    </source>
</evidence>
<proteinExistence type="predicted"/>
<protein>
    <submittedName>
        <fullName evidence="1">Uncharacterized protein</fullName>
    </submittedName>
</protein>
<reference evidence="1 2" key="1">
    <citation type="submission" date="2023-05" db="EMBL/GenBank/DDBJ databases">
        <authorList>
            <person name="Guo Y."/>
        </authorList>
    </citation>
    <scope>NUCLEOTIDE SEQUENCE [LARGE SCALE GENOMIC DNA]</scope>
    <source>
        <strain evidence="1 2">GR2756</strain>
    </source>
</reference>
<organism evidence="1 2">
    <name type="scientific">Sphingosinicella rhizophila</name>
    <dbReference type="NCBI Taxonomy" id="3050082"/>
    <lineage>
        <taxon>Bacteria</taxon>
        <taxon>Pseudomonadati</taxon>
        <taxon>Pseudomonadota</taxon>
        <taxon>Alphaproteobacteria</taxon>
        <taxon>Sphingomonadales</taxon>
        <taxon>Sphingosinicellaceae</taxon>
        <taxon>Sphingosinicella</taxon>
    </lineage>
</organism>
<evidence type="ECO:0000313" key="2">
    <source>
        <dbReference type="Proteomes" id="UP001259572"/>
    </source>
</evidence>